<sequence>MEIVTDTQTPTALPDVESFRLRRLVQRFREEDELDVVGTQVDLIELGAHLDGNPKAVLFCAAGPEKAQVIGNAFGSRRRLALAFDVAEQDLRAEVSRRLQTPIPPVEVPSSAAPVHQVVWTGEQADFTKLPVHLQHSEDGAPYISASIDITRSLDGKKRNVGYRRIMLRGRQEAGIDLIAPSDLRALYAEYVQRKERMPIAFVVGSHPADGVAATAMSAVADEVDLMGALRGAPVPLVKCVSIDAMVPADAEVVLEGFLDERGWAESEGPYGEYLGYYGHMKTNPVFHLTAITMRRDALFQTITIGGKSLDCTDTAQLAALRTEAAAWSALTTAVREPIAVYATPSCGGMFNLRLSLHQRNPGEVRNAISAIMASSADVKHIFAVDSDIDIFSDAQMEWAFATRFQADRDLVVASGFRTMPLDPSLDGRRTGAKAGFDLTFPFGWNRETEFRVPEPPKLRSAPKQTVQEALKTGPKHFLELMEAVGSRDGRDVLIELDSVRQELGVTRAADGRYQLSN</sequence>
<dbReference type="RefSeq" id="WP_116517467.1">
    <property type="nucleotide sequence ID" value="NZ_JACCEX010000001.1"/>
</dbReference>
<accession>A0A2U1CQV8</accession>
<gene>
    <name evidence="5" type="ORF">C7440_0667</name>
</gene>
<dbReference type="PANTHER" id="PTHR30108">
    <property type="entry name" value="3-OCTAPRENYL-4-HYDROXYBENZOATE CARBOXY-LYASE-RELATED"/>
    <property type="match status" value="1"/>
</dbReference>
<dbReference type="NCBIfam" id="TIGR00148">
    <property type="entry name" value="UbiD family decarboxylase"/>
    <property type="match status" value="1"/>
</dbReference>
<evidence type="ECO:0000259" key="4">
    <source>
        <dbReference type="Pfam" id="PF20696"/>
    </source>
</evidence>
<dbReference type="InterPro" id="IPR049381">
    <property type="entry name" value="UbiD-like_C"/>
</dbReference>
<protein>
    <submittedName>
        <fullName evidence="5">UbiD family decarboxylase</fullName>
    </submittedName>
</protein>
<feature type="domain" description="3-octaprenyl-4-hydroxybenzoate carboxy-lyase-like N-terminal" evidence="3">
    <location>
        <begin position="26"/>
        <end position="98"/>
    </location>
</feature>
<comment type="caution">
    <text evidence="5">The sequence shown here is derived from an EMBL/GenBank/DDBJ whole genome shotgun (WGS) entry which is preliminary data.</text>
</comment>
<name>A0A2U1CQV8_9BURK</name>
<dbReference type="OrthoDB" id="9809841at2"/>
<dbReference type="GO" id="GO:0016831">
    <property type="term" value="F:carboxy-lyase activity"/>
    <property type="evidence" value="ECO:0007669"/>
    <property type="project" value="InterPro"/>
</dbReference>
<feature type="domain" description="3-octaprenyl-4-hydroxybenzoate carboxy-lyase-like Rift-related" evidence="2">
    <location>
        <begin position="108"/>
        <end position="307"/>
    </location>
</feature>
<evidence type="ECO:0000313" key="5">
    <source>
        <dbReference type="EMBL" id="PVY68273.1"/>
    </source>
</evidence>
<dbReference type="SUPFAM" id="SSF143968">
    <property type="entry name" value="UbiD C-terminal domain-like"/>
    <property type="match status" value="1"/>
</dbReference>
<dbReference type="PANTHER" id="PTHR30108:SF21">
    <property type="entry name" value="4-HYDROXYBENZOATE DECARBOXYLASE"/>
    <property type="match status" value="1"/>
</dbReference>
<dbReference type="EMBL" id="QEKO01000001">
    <property type="protein sequence ID" value="PVY68273.1"/>
    <property type="molecule type" value="Genomic_DNA"/>
</dbReference>
<dbReference type="GO" id="GO:0005737">
    <property type="term" value="C:cytoplasm"/>
    <property type="evidence" value="ECO:0007669"/>
    <property type="project" value="TreeGrafter"/>
</dbReference>
<dbReference type="Gene3D" id="3.40.1670.10">
    <property type="entry name" value="UbiD C-terminal domain-like"/>
    <property type="match status" value="1"/>
</dbReference>
<evidence type="ECO:0000313" key="6">
    <source>
        <dbReference type="Proteomes" id="UP000246145"/>
    </source>
</evidence>
<dbReference type="Pfam" id="PF20695">
    <property type="entry name" value="UbiD_N"/>
    <property type="match status" value="1"/>
</dbReference>
<evidence type="ECO:0000256" key="1">
    <source>
        <dbReference type="ARBA" id="ARBA00010021"/>
    </source>
</evidence>
<dbReference type="InterPro" id="IPR049383">
    <property type="entry name" value="UbiD-like_N"/>
</dbReference>
<comment type="similarity">
    <text evidence="1">Belongs to the UbiD family.</text>
</comment>
<dbReference type="InterPro" id="IPR002830">
    <property type="entry name" value="UbiD"/>
</dbReference>
<evidence type="ECO:0000259" key="2">
    <source>
        <dbReference type="Pfam" id="PF01977"/>
    </source>
</evidence>
<keyword evidence="6" id="KW-1185">Reference proteome</keyword>
<dbReference type="AlphaFoldDB" id="A0A2U1CQV8"/>
<dbReference type="SUPFAM" id="SSF50475">
    <property type="entry name" value="FMN-binding split barrel"/>
    <property type="match status" value="1"/>
</dbReference>
<organism evidence="5 6">
    <name type="scientific">Pusillimonas noertemannii</name>
    <dbReference type="NCBI Taxonomy" id="305977"/>
    <lineage>
        <taxon>Bacteria</taxon>
        <taxon>Pseudomonadati</taxon>
        <taxon>Pseudomonadota</taxon>
        <taxon>Betaproteobacteria</taxon>
        <taxon>Burkholderiales</taxon>
        <taxon>Alcaligenaceae</taxon>
        <taxon>Pusillimonas</taxon>
    </lineage>
</organism>
<dbReference type="Proteomes" id="UP000246145">
    <property type="component" value="Unassembled WGS sequence"/>
</dbReference>
<dbReference type="Pfam" id="PF20696">
    <property type="entry name" value="UbiD_C"/>
    <property type="match status" value="1"/>
</dbReference>
<dbReference type="Pfam" id="PF01977">
    <property type="entry name" value="UbiD"/>
    <property type="match status" value="1"/>
</dbReference>
<reference evidence="5 6" key="1">
    <citation type="submission" date="2018-04" db="EMBL/GenBank/DDBJ databases">
        <title>Genomic Encyclopedia of Type Strains, Phase IV (KMG-IV): sequencing the most valuable type-strain genomes for metagenomic binning, comparative biology and taxonomic classification.</title>
        <authorList>
            <person name="Goeker M."/>
        </authorList>
    </citation>
    <scope>NUCLEOTIDE SEQUENCE [LARGE SCALE GENOMIC DNA]</scope>
    <source>
        <strain evidence="5 6">DSM 10065</strain>
    </source>
</reference>
<proteinExistence type="inferred from homology"/>
<dbReference type="InterPro" id="IPR048304">
    <property type="entry name" value="UbiD_Rift_dom"/>
</dbReference>
<feature type="domain" description="3-octaprenyl-4-hydroxybenzoate carboxy-lyase-like C-terminal" evidence="4">
    <location>
        <begin position="318"/>
        <end position="438"/>
    </location>
</feature>
<evidence type="ECO:0000259" key="3">
    <source>
        <dbReference type="Pfam" id="PF20695"/>
    </source>
</evidence>